<feature type="compositionally biased region" description="Polar residues" evidence="1">
    <location>
        <begin position="217"/>
        <end position="231"/>
    </location>
</feature>
<feature type="compositionally biased region" description="Acidic residues" evidence="1">
    <location>
        <begin position="237"/>
        <end position="247"/>
    </location>
</feature>
<protein>
    <submittedName>
        <fullName evidence="2">Uncharacterized protein</fullName>
    </submittedName>
</protein>
<evidence type="ECO:0000256" key="1">
    <source>
        <dbReference type="SAM" id="MobiDB-lite"/>
    </source>
</evidence>
<feature type="region of interest" description="Disordered" evidence="1">
    <location>
        <begin position="1"/>
        <end position="29"/>
    </location>
</feature>
<gene>
    <name evidence="2" type="ORF">AMATHDRAFT_141846</name>
</gene>
<keyword evidence="3" id="KW-1185">Reference proteome</keyword>
<dbReference type="OrthoDB" id="3264363at2759"/>
<organism evidence="2 3">
    <name type="scientific">Amanita thiersii Skay4041</name>
    <dbReference type="NCBI Taxonomy" id="703135"/>
    <lineage>
        <taxon>Eukaryota</taxon>
        <taxon>Fungi</taxon>
        <taxon>Dikarya</taxon>
        <taxon>Basidiomycota</taxon>
        <taxon>Agaricomycotina</taxon>
        <taxon>Agaricomycetes</taxon>
        <taxon>Agaricomycetidae</taxon>
        <taxon>Agaricales</taxon>
        <taxon>Pluteineae</taxon>
        <taxon>Amanitaceae</taxon>
        <taxon>Amanita</taxon>
    </lineage>
</organism>
<name>A0A2A9NL79_9AGAR</name>
<dbReference type="Proteomes" id="UP000242287">
    <property type="component" value="Unassembled WGS sequence"/>
</dbReference>
<accession>A0A2A9NL79</accession>
<proteinExistence type="predicted"/>
<feature type="region of interest" description="Disordered" evidence="1">
    <location>
        <begin position="66"/>
        <end position="93"/>
    </location>
</feature>
<feature type="region of interest" description="Disordered" evidence="1">
    <location>
        <begin position="216"/>
        <end position="247"/>
    </location>
</feature>
<evidence type="ECO:0000313" key="2">
    <source>
        <dbReference type="EMBL" id="PFH51735.1"/>
    </source>
</evidence>
<sequence>MAHTNRGVSNRLHTLRGEQFRREQNARRSRAHLTRVSLFSNINLPSLPRDLFEPDYPTRALDSLKLDSSSLPHTSSPGKCSGPEPPMSWRPKTERDIHHTPEWRREALSLIYAHLHDSKPHYRPQRDKSTRWIPPLTLICLRYLLSVLPTPDFVEVVVPHLPSHLRRELVRDMAIRDPLPNPKLYSLCGRDGHVGGELILVGPAASLPEGYFLRTIPPNQDTSPSNNLTTRQTEDLCQTEDNEEGLEDWDAEESMPELFHTLVLVSIRLASSTFLSLPVTLTCLALIRLPTPVPLHRLPSCCPLLEILDLSYNTWLCEDFPDIQKSLDRIEWSRWSDLQILGWRGCYVPNVMLVKLNKGRWDDVKVVQ</sequence>
<reference evidence="2 3" key="1">
    <citation type="submission" date="2014-02" db="EMBL/GenBank/DDBJ databases">
        <title>Transposable element dynamics among asymbiotic and ectomycorrhizal Amanita fungi.</title>
        <authorList>
            <consortium name="DOE Joint Genome Institute"/>
            <person name="Hess J."/>
            <person name="Skrede I."/>
            <person name="Wolfe B."/>
            <person name="LaButti K."/>
            <person name="Ohm R.A."/>
            <person name="Grigoriev I.V."/>
            <person name="Pringle A."/>
        </authorList>
    </citation>
    <scope>NUCLEOTIDE SEQUENCE [LARGE SCALE GENOMIC DNA]</scope>
    <source>
        <strain evidence="2 3">SKay4041</strain>
    </source>
</reference>
<feature type="compositionally biased region" description="Polar residues" evidence="1">
    <location>
        <begin position="1"/>
        <end position="12"/>
    </location>
</feature>
<feature type="compositionally biased region" description="Basic and acidic residues" evidence="1">
    <location>
        <begin position="15"/>
        <end position="26"/>
    </location>
</feature>
<evidence type="ECO:0000313" key="3">
    <source>
        <dbReference type="Proteomes" id="UP000242287"/>
    </source>
</evidence>
<dbReference type="EMBL" id="KZ301985">
    <property type="protein sequence ID" value="PFH51735.1"/>
    <property type="molecule type" value="Genomic_DNA"/>
</dbReference>
<dbReference type="AlphaFoldDB" id="A0A2A9NL79"/>